<dbReference type="Proteomes" id="UP000831775">
    <property type="component" value="Chromosome"/>
</dbReference>
<feature type="signal peptide" evidence="4">
    <location>
        <begin position="1"/>
        <end position="20"/>
    </location>
</feature>
<dbReference type="PANTHER" id="PTHR30024:SF47">
    <property type="entry name" value="TAURINE-BINDING PERIPLASMIC PROTEIN"/>
    <property type="match status" value="1"/>
</dbReference>
<comment type="subcellular location">
    <subcellularLocation>
        <location evidence="1">Periplasm</location>
    </subcellularLocation>
</comment>
<dbReference type="RefSeq" id="WP_244683906.1">
    <property type="nucleotide sequence ID" value="NZ_CP095043.1"/>
</dbReference>
<evidence type="ECO:0000256" key="3">
    <source>
        <dbReference type="ARBA" id="ARBA00022729"/>
    </source>
</evidence>
<evidence type="ECO:0000256" key="2">
    <source>
        <dbReference type="ARBA" id="ARBA00010742"/>
    </source>
</evidence>
<name>A0ABY4FS20_9MICO</name>
<evidence type="ECO:0000256" key="4">
    <source>
        <dbReference type="SAM" id="SignalP"/>
    </source>
</evidence>
<feature type="domain" description="SsuA/THI5-like" evidence="5">
    <location>
        <begin position="55"/>
        <end position="266"/>
    </location>
</feature>
<proteinExistence type="inferred from homology"/>
<evidence type="ECO:0000256" key="1">
    <source>
        <dbReference type="ARBA" id="ARBA00004418"/>
    </source>
</evidence>
<keyword evidence="3 4" id="KW-0732">Signal</keyword>
<organism evidence="6 7">
    <name type="scientific">Leucobacter rhizosphaerae</name>
    <dbReference type="NCBI Taxonomy" id="2932245"/>
    <lineage>
        <taxon>Bacteria</taxon>
        <taxon>Bacillati</taxon>
        <taxon>Actinomycetota</taxon>
        <taxon>Actinomycetes</taxon>
        <taxon>Micrococcales</taxon>
        <taxon>Microbacteriaceae</taxon>
        <taxon>Leucobacter</taxon>
    </lineage>
</organism>
<evidence type="ECO:0000313" key="7">
    <source>
        <dbReference type="Proteomes" id="UP000831775"/>
    </source>
</evidence>
<feature type="chain" id="PRO_5047311782" evidence="4">
    <location>
        <begin position="21"/>
        <end position="334"/>
    </location>
</feature>
<dbReference type="Pfam" id="PF09084">
    <property type="entry name" value="NMT1"/>
    <property type="match status" value="1"/>
</dbReference>
<dbReference type="Gene3D" id="3.40.190.10">
    <property type="entry name" value="Periplasmic binding protein-like II"/>
    <property type="match status" value="2"/>
</dbReference>
<gene>
    <name evidence="6" type="ORF">MUN76_08390</name>
</gene>
<protein>
    <submittedName>
        <fullName evidence="6">ABC transporter substrate-binding protein</fullName>
    </submittedName>
</protein>
<reference evidence="6 7" key="1">
    <citation type="submission" date="2022-04" db="EMBL/GenBank/DDBJ databases">
        <title>Leucobacter sp. isolated from rhizosphere of onion.</title>
        <authorList>
            <person name="Won M."/>
            <person name="Lee C.-M."/>
            <person name="Woen H.-Y."/>
            <person name="Kwon S.-W."/>
        </authorList>
    </citation>
    <scope>NUCLEOTIDE SEQUENCE [LARGE SCALE GENOMIC DNA]</scope>
    <source>
        <strain evidence="6 7">H25R-14</strain>
    </source>
</reference>
<keyword evidence="7" id="KW-1185">Reference proteome</keyword>
<comment type="similarity">
    <text evidence="2">Belongs to the bacterial solute-binding protein SsuA/TauA family.</text>
</comment>
<evidence type="ECO:0000259" key="5">
    <source>
        <dbReference type="Pfam" id="PF09084"/>
    </source>
</evidence>
<dbReference type="PROSITE" id="PS51257">
    <property type="entry name" value="PROKAR_LIPOPROTEIN"/>
    <property type="match status" value="1"/>
</dbReference>
<evidence type="ECO:0000313" key="6">
    <source>
        <dbReference type="EMBL" id="UOQ59080.1"/>
    </source>
</evidence>
<dbReference type="SUPFAM" id="SSF53850">
    <property type="entry name" value="Periplasmic binding protein-like II"/>
    <property type="match status" value="1"/>
</dbReference>
<dbReference type="PANTHER" id="PTHR30024">
    <property type="entry name" value="ALIPHATIC SULFONATES-BINDING PROTEIN-RELATED"/>
    <property type="match status" value="1"/>
</dbReference>
<dbReference type="EMBL" id="CP095043">
    <property type="protein sequence ID" value="UOQ59080.1"/>
    <property type="molecule type" value="Genomic_DNA"/>
</dbReference>
<accession>A0ABY4FS20</accession>
<sequence length="334" mass="34502">MKKRLIGTIAVLAAAGLALAGCSADPLGGDAAAETGGAGSSELTPLSLVVAPIHFEPAYIADREGYFEEEGLDVEIIRGADPTSNIARAVSGEVDITTGSLGTLITSAAAGVPIVTIAGNGYTSPDNPTSGIITLASSDIETPADLAGRTVGIQGLNTGSEIPMFLAAEDFGIDPLSIERVELASTGMETALSEGTIDAVLASAPYYQQLMARDDVHLVSNPSTEYMAGTPVTLWAATKQWVSDNEDTAAAFVRAMEKAQAFYEDPANVDAILDITAEISEVDRASLTAQALIPVSVAIDEAQAGVQAKAFSTYGIVQKPVTIEEILWSGTPLR</sequence>
<dbReference type="InterPro" id="IPR015168">
    <property type="entry name" value="SsuA/THI5"/>
</dbReference>